<dbReference type="GO" id="GO:0005634">
    <property type="term" value="C:nucleus"/>
    <property type="evidence" value="ECO:0007669"/>
    <property type="project" value="UniProtKB-SubCell"/>
</dbReference>
<dbReference type="InterPro" id="IPR017930">
    <property type="entry name" value="Myb_dom"/>
</dbReference>
<dbReference type="OrthoDB" id="2143914at2759"/>
<sequence length="234" mass="26300">MRTPCCERMGLKKGPWTAEEDQILVSHIQLYGHGNWRALPKQAGLLRCGKSCRLRWINYLRPDIKRGKFSKEEENTILKLHEILGNRLVPIMFTLGGINNSNHNLNVINFIVNPLMLRWSAIAASLPGRTDNEIKNFWHTHLKKKIDKSGVHNANVCSHILHETQANSSDASSVAGNVMIANYGLPSRKNPPTGFYAAVSSDTCGETMDNHGSSQLSEEMEFWYNIFIKSGQPS</sequence>
<evidence type="ECO:0000313" key="7">
    <source>
        <dbReference type="EMBL" id="RDX60493.1"/>
    </source>
</evidence>
<dbReference type="PANTHER" id="PTHR10641">
    <property type="entry name" value="MYB FAMILY TRANSCRIPTION FACTOR"/>
    <property type="match status" value="1"/>
</dbReference>
<proteinExistence type="predicted"/>
<evidence type="ECO:0000259" key="5">
    <source>
        <dbReference type="PROSITE" id="PS50090"/>
    </source>
</evidence>
<dbReference type="FunFam" id="1.10.10.60:FF:000001">
    <property type="entry name" value="MYB-related transcription factor"/>
    <property type="match status" value="1"/>
</dbReference>
<evidence type="ECO:0000259" key="6">
    <source>
        <dbReference type="PROSITE" id="PS51294"/>
    </source>
</evidence>
<dbReference type="SMART" id="SM00717">
    <property type="entry name" value="SANT"/>
    <property type="match status" value="2"/>
</dbReference>
<feature type="domain" description="Myb-like" evidence="5">
    <location>
        <begin position="61"/>
        <end position="142"/>
    </location>
</feature>
<keyword evidence="2" id="KW-0677">Repeat</keyword>
<dbReference type="CDD" id="cd00167">
    <property type="entry name" value="SANT"/>
    <property type="match status" value="2"/>
</dbReference>
<evidence type="ECO:0000256" key="2">
    <source>
        <dbReference type="ARBA" id="ARBA00022737"/>
    </source>
</evidence>
<dbReference type="Pfam" id="PF00249">
    <property type="entry name" value="Myb_DNA-binding"/>
    <property type="match status" value="2"/>
</dbReference>
<dbReference type="AlphaFoldDB" id="A0A371E3B0"/>
<keyword evidence="4" id="KW-0539">Nucleus</keyword>
<dbReference type="PANTHER" id="PTHR10641:SF1368">
    <property type="entry name" value="MYB TRANSCRIPTION FACTOR"/>
    <property type="match status" value="1"/>
</dbReference>
<evidence type="ECO:0000256" key="4">
    <source>
        <dbReference type="ARBA" id="ARBA00023242"/>
    </source>
</evidence>
<organism evidence="7 8">
    <name type="scientific">Mucuna pruriens</name>
    <name type="common">Velvet bean</name>
    <name type="synonym">Dolichos pruriens</name>
    <dbReference type="NCBI Taxonomy" id="157652"/>
    <lineage>
        <taxon>Eukaryota</taxon>
        <taxon>Viridiplantae</taxon>
        <taxon>Streptophyta</taxon>
        <taxon>Embryophyta</taxon>
        <taxon>Tracheophyta</taxon>
        <taxon>Spermatophyta</taxon>
        <taxon>Magnoliopsida</taxon>
        <taxon>eudicotyledons</taxon>
        <taxon>Gunneridae</taxon>
        <taxon>Pentapetalae</taxon>
        <taxon>rosids</taxon>
        <taxon>fabids</taxon>
        <taxon>Fabales</taxon>
        <taxon>Fabaceae</taxon>
        <taxon>Papilionoideae</taxon>
        <taxon>50 kb inversion clade</taxon>
        <taxon>NPAAA clade</taxon>
        <taxon>indigoferoid/millettioid clade</taxon>
        <taxon>Phaseoleae</taxon>
        <taxon>Mucuna</taxon>
    </lineage>
</organism>
<gene>
    <name evidence="7" type="primary">MYB4</name>
    <name evidence="7" type="ORF">CR513_61360</name>
</gene>
<dbReference type="PROSITE" id="PS50090">
    <property type="entry name" value="MYB_LIKE"/>
    <property type="match status" value="2"/>
</dbReference>
<name>A0A371E3B0_MUCPR</name>
<comment type="caution">
    <text evidence="7">The sequence shown here is derived from an EMBL/GenBank/DDBJ whole genome shotgun (WGS) entry which is preliminary data.</text>
</comment>
<feature type="domain" description="HTH myb-type" evidence="6">
    <location>
        <begin position="118"/>
        <end position="146"/>
    </location>
</feature>
<feature type="domain" description="Myb-like" evidence="5">
    <location>
        <begin position="8"/>
        <end position="60"/>
    </location>
</feature>
<feature type="domain" description="HTH myb-type" evidence="6">
    <location>
        <begin position="8"/>
        <end position="64"/>
    </location>
</feature>
<dbReference type="Proteomes" id="UP000257109">
    <property type="component" value="Unassembled WGS sequence"/>
</dbReference>
<dbReference type="SUPFAM" id="SSF46689">
    <property type="entry name" value="Homeodomain-like"/>
    <property type="match status" value="2"/>
</dbReference>
<accession>A0A371E3B0</accession>
<evidence type="ECO:0000313" key="8">
    <source>
        <dbReference type="Proteomes" id="UP000257109"/>
    </source>
</evidence>
<comment type="subcellular location">
    <subcellularLocation>
        <location evidence="1">Nucleus</location>
    </subcellularLocation>
</comment>
<keyword evidence="8" id="KW-1185">Reference proteome</keyword>
<dbReference type="InterPro" id="IPR001005">
    <property type="entry name" value="SANT/Myb"/>
</dbReference>
<keyword evidence="3" id="KW-0238">DNA-binding</keyword>
<dbReference type="Gene3D" id="1.10.10.60">
    <property type="entry name" value="Homeodomain-like"/>
    <property type="match status" value="2"/>
</dbReference>
<dbReference type="PROSITE" id="PS51294">
    <property type="entry name" value="HTH_MYB"/>
    <property type="match status" value="2"/>
</dbReference>
<dbReference type="InterPro" id="IPR015495">
    <property type="entry name" value="Myb_TF_plants"/>
</dbReference>
<protein>
    <submittedName>
        <fullName evidence="7">Transcription factor MYB4</fullName>
    </submittedName>
</protein>
<evidence type="ECO:0000256" key="1">
    <source>
        <dbReference type="ARBA" id="ARBA00004123"/>
    </source>
</evidence>
<dbReference type="EMBL" id="QJKJ01016829">
    <property type="protein sequence ID" value="RDX60493.1"/>
    <property type="molecule type" value="Genomic_DNA"/>
</dbReference>
<dbReference type="GO" id="GO:0003677">
    <property type="term" value="F:DNA binding"/>
    <property type="evidence" value="ECO:0007669"/>
    <property type="project" value="UniProtKB-KW"/>
</dbReference>
<reference evidence="7" key="1">
    <citation type="submission" date="2018-05" db="EMBL/GenBank/DDBJ databases">
        <title>Draft genome of Mucuna pruriens seed.</title>
        <authorList>
            <person name="Nnadi N.E."/>
            <person name="Vos R."/>
            <person name="Hasami M.H."/>
            <person name="Devisetty U.K."/>
            <person name="Aguiy J.C."/>
        </authorList>
    </citation>
    <scope>NUCLEOTIDE SEQUENCE [LARGE SCALE GENOMIC DNA]</scope>
    <source>
        <strain evidence="7">JCA_2017</strain>
    </source>
</reference>
<dbReference type="InterPro" id="IPR009057">
    <property type="entry name" value="Homeodomain-like_sf"/>
</dbReference>
<evidence type="ECO:0000256" key="3">
    <source>
        <dbReference type="ARBA" id="ARBA00023125"/>
    </source>
</evidence>